<evidence type="ECO:0000256" key="1">
    <source>
        <dbReference type="SAM" id="MobiDB-lite"/>
    </source>
</evidence>
<protein>
    <submittedName>
        <fullName evidence="2">Uncharacterized protein</fullName>
    </submittedName>
</protein>
<gene>
    <name evidence="2" type="ORF">CSSPJE1EN1_LOCUS740</name>
</gene>
<keyword evidence="3" id="KW-1185">Reference proteome</keyword>
<dbReference type="Proteomes" id="UP001497444">
    <property type="component" value="Chromosome 1"/>
</dbReference>
<sequence>MDPPHQQKREARTDPLQRAGIELPQRPAAVEDPQKRVVIDVPQSRPAQTVLPRTAMDIQKEKEDKEAMRRWRQQGILAGAARFAELEQALQEIRVNALQVLKTPYYRNCKAARNIRRVGMRVMRELCKKMRSETVLIGKERRLGERGGGGDFSAPKRRRIGTPSEPKVPATVATADAIVGGSPAGVNFVLMTPDVSTDGPELMPVKQQQNMLN</sequence>
<dbReference type="PANTHER" id="PTHR35459:SF2">
    <property type="entry name" value="T1N6.14 PROTEIN"/>
    <property type="match status" value="1"/>
</dbReference>
<evidence type="ECO:0000313" key="2">
    <source>
        <dbReference type="EMBL" id="CAK9255262.1"/>
    </source>
</evidence>
<proteinExistence type="predicted"/>
<feature type="region of interest" description="Disordered" evidence="1">
    <location>
        <begin position="144"/>
        <end position="167"/>
    </location>
</feature>
<organism evidence="2 3">
    <name type="scientific">Sphagnum jensenii</name>
    <dbReference type="NCBI Taxonomy" id="128206"/>
    <lineage>
        <taxon>Eukaryota</taxon>
        <taxon>Viridiplantae</taxon>
        <taxon>Streptophyta</taxon>
        <taxon>Embryophyta</taxon>
        <taxon>Bryophyta</taxon>
        <taxon>Sphagnophytina</taxon>
        <taxon>Sphagnopsida</taxon>
        <taxon>Sphagnales</taxon>
        <taxon>Sphagnaceae</taxon>
        <taxon>Sphagnum</taxon>
    </lineage>
</organism>
<dbReference type="EMBL" id="OZ020096">
    <property type="protein sequence ID" value="CAK9255262.1"/>
    <property type="molecule type" value="Genomic_DNA"/>
</dbReference>
<feature type="region of interest" description="Disordered" evidence="1">
    <location>
        <begin position="1"/>
        <end position="33"/>
    </location>
</feature>
<dbReference type="PANTHER" id="PTHR35459">
    <property type="entry name" value="T1N6.14 PROTEIN"/>
    <property type="match status" value="1"/>
</dbReference>
<evidence type="ECO:0000313" key="3">
    <source>
        <dbReference type="Proteomes" id="UP001497444"/>
    </source>
</evidence>
<accession>A0ABP0VLE0</accession>
<feature type="compositionally biased region" description="Basic and acidic residues" evidence="1">
    <location>
        <begin position="1"/>
        <end position="15"/>
    </location>
</feature>
<reference evidence="2 3" key="1">
    <citation type="submission" date="2024-02" db="EMBL/GenBank/DDBJ databases">
        <authorList>
            <consortium name="ELIXIR-Norway"/>
            <consortium name="Elixir Norway"/>
        </authorList>
    </citation>
    <scope>NUCLEOTIDE SEQUENCE [LARGE SCALE GENOMIC DNA]</scope>
</reference>
<name>A0ABP0VLE0_9BRYO</name>